<protein>
    <recommendedName>
        <fullName evidence="1">RNA polymerase sigma factor</fullName>
    </recommendedName>
</protein>
<feature type="domain" description="IstB-like ATP-binding" evidence="3">
    <location>
        <begin position="510"/>
        <end position="704"/>
    </location>
</feature>
<sequence length="709" mass="78650">MNTTMRPSTALVPPVAETRHEEDLARGLVAADEEAFAAIYRHWEPLVHTMATRSLGDAHEAEDVTQQVFIGAWGGRHGFRPERGALGAWLVGIARRKIIDALAARTRRLALVASAAHGTTPTRFVQEMPGEVLDRVLLGGVPTGKVRYDNLRAAVAQVLGLSRRRVEAERWTAFRSHYGLEAFYCQPGIRGAHEKGGVEGQIGWFRRNHLVPVPEVDTLAELNAMIDRWDLEDDDRRIRSRSHTIGEYFATERSLLAPLPEDSFETGRLSTPRVDRYSQICVRMNRYSVPVRLIGRTVRVMLHASELVVYDGRDEVARHERLIARGATRLELDHYLEALIRKPGALPGATALDQARAAGRFTPIHDAWWQAAVKAQGERDGTRALIEVLLLSRHLPHEHLVTGLAAALQSGALASDAVALEARKAADADTEPKRHLHPPPVVSTAARRCPLPSGPSYRPTNAPCPPSPTTTSFCGSADPNPTAEENAMTLPRQRGLTEQAANTAVDQACRMLRLPTIRSQFPELAEKAEREQMSYLGFLAELLLAECDDRARRRSERRIKAAGFPRDKSLRKFDFDANPNIDAAMIHTLAKCEWIKKGLPRCLIGDSGTGKSHLLIALGTEAAMAGFRVKYVLATKLVNELVEAADEKQLTKTIARYGRVDLLCIDELGYMELDRRGAELLFQVLTEREEKNSVAIASNESFSKAHMFR</sequence>
<dbReference type="Proteomes" id="UP000181909">
    <property type="component" value="Unassembled WGS sequence"/>
</dbReference>
<gene>
    <name evidence="6" type="ORF">SAMN02787144_10509</name>
</gene>
<dbReference type="InterPro" id="IPR002611">
    <property type="entry name" value="IstB_ATP-bd"/>
</dbReference>
<dbReference type="SUPFAM" id="SSF88946">
    <property type="entry name" value="Sigma2 domain of RNA polymerase sigma factors"/>
    <property type="match status" value="1"/>
</dbReference>
<dbReference type="Gene3D" id="3.40.50.300">
    <property type="entry name" value="P-loop containing nucleotide triphosphate hydrolases"/>
    <property type="match status" value="1"/>
</dbReference>
<keyword evidence="1" id="KW-0731">Sigma factor</keyword>
<evidence type="ECO:0000313" key="7">
    <source>
        <dbReference type="Proteomes" id="UP000181909"/>
    </source>
</evidence>
<dbReference type="Gene3D" id="1.10.1740.10">
    <property type="match status" value="1"/>
</dbReference>
<accession>A0A1K2FAS7</accession>
<dbReference type="PANTHER" id="PTHR35004">
    <property type="entry name" value="TRANSPOSASE RV3428C-RELATED"/>
    <property type="match status" value="1"/>
</dbReference>
<dbReference type="PRINTS" id="PR00051">
    <property type="entry name" value="DNAA"/>
</dbReference>
<proteinExistence type="inferred from homology"/>
<evidence type="ECO:0000259" key="4">
    <source>
        <dbReference type="Pfam" id="PF04542"/>
    </source>
</evidence>
<dbReference type="GO" id="GO:0005524">
    <property type="term" value="F:ATP binding"/>
    <property type="evidence" value="ECO:0007669"/>
    <property type="project" value="InterPro"/>
</dbReference>
<dbReference type="GO" id="GO:0016987">
    <property type="term" value="F:sigma factor activity"/>
    <property type="evidence" value="ECO:0007669"/>
    <property type="project" value="UniProtKB-KW"/>
</dbReference>
<dbReference type="Pfam" id="PF04542">
    <property type="entry name" value="Sigma70_r2"/>
    <property type="match status" value="1"/>
</dbReference>
<evidence type="ECO:0000256" key="1">
    <source>
        <dbReference type="RuleBase" id="RU000716"/>
    </source>
</evidence>
<feature type="domain" description="RNA polymerase sigma-70 region 2" evidence="4">
    <location>
        <begin position="39"/>
        <end position="107"/>
    </location>
</feature>
<feature type="region of interest" description="Disordered" evidence="2">
    <location>
        <begin position="425"/>
        <end position="485"/>
    </location>
</feature>
<evidence type="ECO:0000256" key="2">
    <source>
        <dbReference type="SAM" id="MobiDB-lite"/>
    </source>
</evidence>
<dbReference type="PANTHER" id="PTHR35004:SF7">
    <property type="entry name" value="INTEGRASE PROTEIN"/>
    <property type="match status" value="1"/>
</dbReference>
<dbReference type="PROSITE" id="PS01063">
    <property type="entry name" value="SIGMA70_ECF"/>
    <property type="match status" value="1"/>
</dbReference>
<organism evidence="6 7">
    <name type="scientific">Streptomyces atratus</name>
    <dbReference type="NCBI Taxonomy" id="1893"/>
    <lineage>
        <taxon>Bacteria</taxon>
        <taxon>Bacillati</taxon>
        <taxon>Actinomycetota</taxon>
        <taxon>Actinomycetes</taxon>
        <taxon>Kitasatosporales</taxon>
        <taxon>Streptomycetaceae</taxon>
        <taxon>Streptomyces</taxon>
    </lineage>
</organism>
<dbReference type="Pfam" id="PF01695">
    <property type="entry name" value="IstB_IS21"/>
    <property type="match status" value="1"/>
</dbReference>
<dbReference type="GO" id="GO:0003677">
    <property type="term" value="F:DNA binding"/>
    <property type="evidence" value="ECO:0007669"/>
    <property type="project" value="UniProtKB-KW"/>
</dbReference>
<dbReference type="GO" id="GO:0006352">
    <property type="term" value="P:DNA-templated transcription initiation"/>
    <property type="evidence" value="ECO:0007669"/>
    <property type="project" value="InterPro"/>
</dbReference>
<evidence type="ECO:0000259" key="5">
    <source>
        <dbReference type="Pfam" id="PF22483"/>
    </source>
</evidence>
<evidence type="ECO:0000313" key="6">
    <source>
        <dbReference type="EMBL" id="SFY44642.1"/>
    </source>
</evidence>
<keyword evidence="1" id="KW-0804">Transcription</keyword>
<reference evidence="6 7" key="1">
    <citation type="submission" date="2016-11" db="EMBL/GenBank/DDBJ databases">
        <authorList>
            <person name="Jaros S."/>
            <person name="Januszkiewicz K."/>
            <person name="Wedrychowicz H."/>
        </authorList>
    </citation>
    <scope>NUCLEOTIDE SEQUENCE [LARGE SCALE GENOMIC DNA]</scope>
    <source>
        <strain evidence="6 7">OK807</strain>
    </source>
</reference>
<dbReference type="EMBL" id="FPJO01000050">
    <property type="protein sequence ID" value="SFY44642.1"/>
    <property type="molecule type" value="Genomic_DNA"/>
</dbReference>
<dbReference type="AlphaFoldDB" id="A0A1K2FAS7"/>
<dbReference type="InterPro" id="IPR013325">
    <property type="entry name" value="RNA_pol_sigma_r2"/>
</dbReference>
<dbReference type="Pfam" id="PF22483">
    <property type="entry name" value="Mu-transpos_C_2"/>
    <property type="match status" value="1"/>
</dbReference>
<keyword evidence="1" id="KW-0805">Transcription regulation</keyword>
<dbReference type="InterPro" id="IPR000838">
    <property type="entry name" value="RNA_pol_sigma70_ECF_CS"/>
</dbReference>
<dbReference type="InterPro" id="IPR027417">
    <property type="entry name" value="P-loop_NTPase"/>
</dbReference>
<dbReference type="InterPro" id="IPR054353">
    <property type="entry name" value="IstA-like_C"/>
</dbReference>
<dbReference type="STRING" id="1893.SAMN02787144_10509"/>
<evidence type="ECO:0000259" key="3">
    <source>
        <dbReference type="Pfam" id="PF01695"/>
    </source>
</evidence>
<feature type="domain" description="Transposase for insertion sequence element IS21-like C-terminal" evidence="5">
    <location>
        <begin position="259"/>
        <end position="329"/>
    </location>
</feature>
<dbReference type="CDD" id="cd00009">
    <property type="entry name" value="AAA"/>
    <property type="match status" value="1"/>
</dbReference>
<comment type="similarity">
    <text evidence="1">Belongs to the sigma-70 factor family. ECF subfamily.</text>
</comment>
<dbReference type="InterPro" id="IPR020591">
    <property type="entry name" value="Chromosome_initiator_DnaA-like"/>
</dbReference>
<name>A0A1K2FAS7_STRAR</name>
<dbReference type="SUPFAM" id="SSF52540">
    <property type="entry name" value="P-loop containing nucleoside triphosphate hydrolases"/>
    <property type="match status" value="1"/>
</dbReference>
<dbReference type="InterPro" id="IPR007627">
    <property type="entry name" value="RNA_pol_sigma70_r2"/>
</dbReference>
<keyword evidence="1" id="KW-0238">DNA-binding</keyword>